<dbReference type="InterPro" id="IPR012171">
    <property type="entry name" value="Fatty_acid_desaturase"/>
</dbReference>
<evidence type="ECO:0000313" key="4">
    <source>
        <dbReference type="Proteomes" id="UP001199469"/>
    </source>
</evidence>
<dbReference type="Proteomes" id="UP001199469">
    <property type="component" value="Unassembled WGS sequence"/>
</dbReference>
<evidence type="ECO:0000256" key="1">
    <source>
        <dbReference type="SAM" id="Phobius"/>
    </source>
</evidence>
<sequence>MTEIHAPGAAFSDLTALIKQAGLLDRRRGAYALVFVRNALLAAVALAAFVMLGASWWQLLTAVFLGLVTTQLAFIGHDAGHRQIFTGRRANDVVGYLHGVLVGMSYDSWVTQHNAHHAHPNHADADPDIDIPVLAFSVDQAATRRGPARWIVAHQAVMFVPLLLLEGWSLHLTAARTALAGQVRRPALELGLLTLGALGYGVAVFTVLTPLQGLAFVVVHQGVWGLCMGLVFAPNHKGMPIVPPGTRLDHLQKQVLTARNLPGGRLNDFLFGGLNHQVEHHLFPRMPRPNLRHARVVVEAFCREHGLPYTETGIRSSYVQILRHLHDVSAPLRGPRPAGTPPTG</sequence>
<dbReference type="CDD" id="cd03506">
    <property type="entry name" value="Delta6-FADS-like"/>
    <property type="match status" value="1"/>
</dbReference>
<name>A0ABS8PIK2_9PSEU</name>
<dbReference type="PIRSF" id="PIRSF015921">
    <property type="entry name" value="FA_sphinglp_des"/>
    <property type="match status" value="1"/>
</dbReference>
<evidence type="ECO:0000259" key="2">
    <source>
        <dbReference type="Pfam" id="PF00487"/>
    </source>
</evidence>
<keyword evidence="4" id="KW-1185">Reference proteome</keyword>
<feature type="transmembrane region" description="Helical" evidence="1">
    <location>
        <begin position="56"/>
        <end position="75"/>
    </location>
</feature>
<accession>A0ABS8PIK2</accession>
<proteinExistence type="predicted"/>
<protein>
    <submittedName>
        <fullName evidence="3">Acyl-CoA desaturase</fullName>
    </submittedName>
</protein>
<keyword evidence="1" id="KW-0812">Transmembrane</keyword>
<comment type="caution">
    <text evidence="3">The sequence shown here is derived from an EMBL/GenBank/DDBJ whole genome shotgun (WGS) entry which is preliminary data.</text>
</comment>
<dbReference type="InterPro" id="IPR005804">
    <property type="entry name" value="FA_desaturase_dom"/>
</dbReference>
<feature type="transmembrane region" description="Helical" evidence="1">
    <location>
        <begin position="29"/>
        <end position="50"/>
    </location>
</feature>
<keyword evidence="1" id="KW-0472">Membrane</keyword>
<dbReference type="PANTHER" id="PTHR19353">
    <property type="entry name" value="FATTY ACID DESATURASE 2"/>
    <property type="match status" value="1"/>
</dbReference>
<dbReference type="EMBL" id="JAJNDB010000011">
    <property type="protein sequence ID" value="MCD2198108.1"/>
    <property type="molecule type" value="Genomic_DNA"/>
</dbReference>
<feature type="transmembrane region" description="Helical" evidence="1">
    <location>
        <begin position="190"/>
        <end position="208"/>
    </location>
</feature>
<keyword evidence="1" id="KW-1133">Transmembrane helix</keyword>
<dbReference type="Pfam" id="PF00487">
    <property type="entry name" value="FA_desaturase"/>
    <property type="match status" value="1"/>
</dbReference>
<feature type="domain" description="Fatty acid desaturase" evidence="2">
    <location>
        <begin position="55"/>
        <end position="312"/>
    </location>
</feature>
<organism evidence="3 4">
    <name type="scientific">Actinomycetospora endophytica</name>
    <dbReference type="NCBI Taxonomy" id="2291215"/>
    <lineage>
        <taxon>Bacteria</taxon>
        <taxon>Bacillati</taxon>
        <taxon>Actinomycetota</taxon>
        <taxon>Actinomycetes</taxon>
        <taxon>Pseudonocardiales</taxon>
        <taxon>Pseudonocardiaceae</taxon>
        <taxon>Actinomycetospora</taxon>
    </lineage>
</organism>
<dbReference type="RefSeq" id="WP_230740752.1">
    <property type="nucleotide sequence ID" value="NZ_JAJNDB010000011.1"/>
</dbReference>
<dbReference type="PANTHER" id="PTHR19353:SF19">
    <property type="entry name" value="DELTA(5) FATTY ACID DESATURASE C-RELATED"/>
    <property type="match status" value="1"/>
</dbReference>
<evidence type="ECO:0000313" key="3">
    <source>
        <dbReference type="EMBL" id="MCD2198108.1"/>
    </source>
</evidence>
<gene>
    <name evidence="3" type="ORF">LQ327_32530</name>
</gene>
<reference evidence="3 4" key="1">
    <citation type="submission" date="2021-11" db="EMBL/GenBank/DDBJ databases">
        <title>Draft genome sequence of Actinomycetospora sp. SF1 isolated from the rhizosphere soil.</title>
        <authorList>
            <person name="Duangmal K."/>
            <person name="Chantavorakit T."/>
        </authorList>
    </citation>
    <scope>NUCLEOTIDE SEQUENCE [LARGE SCALE GENOMIC DNA]</scope>
    <source>
        <strain evidence="3 4">TBRC 5722</strain>
    </source>
</reference>
<feature type="transmembrane region" description="Helical" evidence="1">
    <location>
        <begin position="214"/>
        <end position="233"/>
    </location>
</feature>